<reference evidence="6 7" key="1">
    <citation type="submission" date="2019-09" db="EMBL/GenBank/DDBJ databases">
        <authorList>
            <consortium name="DOE Joint Genome Institute"/>
            <person name="Mondo S.J."/>
            <person name="Navarro-Mendoza M.I."/>
            <person name="Perez-Arques C."/>
            <person name="Panchal S."/>
            <person name="Nicolas F.E."/>
            <person name="Ganguly P."/>
            <person name="Pangilinan J."/>
            <person name="Grigoriev I."/>
            <person name="Heitman J."/>
            <person name="Sanya K."/>
            <person name="Garre V."/>
        </authorList>
    </citation>
    <scope>NUCLEOTIDE SEQUENCE [LARGE SCALE GENOMIC DNA]</scope>
    <source>
        <strain evidence="6 7">MU402</strain>
    </source>
</reference>
<dbReference type="PROSITE" id="PS50294">
    <property type="entry name" value="WD_REPEATS_REGION"/>
    <property type="match status" value="4"/>
</dbReference>
<sequence>MHTDWVNDIVLCEQGTCVVSASSDRTIKLWKPYSDTPRAAHTIGYHTDYAKCLTYASKPGWVASGGLDRRINIWDIEKSEAALTIDAGPASHFTDGSSESTSMLHNTSSKCSIYALAVNPTGSILASGSPEKVVRLWDPRSGKRISKLTGHTDNIRALLISDDGQYILSGSSDSTIKLWSVKAQRCLNTYETHPDSVWSLYSNHPELKTFYSGSRDGLVNKTEITGQTLAEGDSECIGLFREDSGVLKIAALEDAYVWTATSSSSINRWLSVPSIESRQVLPRSEFNPEIPNSALVKLPPAKSAYSSQVADAFVASDQITMYAGSVLSIPISYQDDDLDNEDSLTPLRTAPDYVIPGKPGITSHLILHNRRHLLTKDTNGEITMWDLTKAITVQLHEFNCFDCEMYADEVELPDTYQVREDQRLNLGKWVIANLFEKFIEQELKNESEGNVRYGDDQPNRPESVKSRTVQTPGEEKSVPEPAVPAVPSISIPPPAPLAPNVSMDEPKFPRLAVTTNAADQSPFLPSSPQAAQFAGPFTAPPSSNPQSDYFSGAHHTPVRRESSVQLPPPAALPTSPTSPTSGNFMNRLKNLSVKAKLSRVPTNELPGNELLAPTLSTTSISASTTPTEETTQPQQPSPQAQNATLNGSTGEPKPTEENNKLKDIEESKSESYTPPHLEDFPPLEIPSSTMIIVAEESAEASTGIDLYRGTVGSVGEDASTIIDVAPSWLLSYLLYNKTPPKETVKLTFVLKPATGSNLDELPGG</sequence>
<feature type="compositionally biased region" description="Basic and acidic residues" evidence="5">
    <location>
        <begin position="449"/>
        <end position="465"/>
    </location>
</feature>
<evidence type="ECO:0000313" key="7">
    <source>
        <dbReference type="Proteomes" id="UP000469890"/>
    </source>
</evidence>
<dbReference type="PRINTS" id="PR00320">
    <property type="entry name" value="GPROTEINBRPT"/>
</dbReference>
<feature type="region of interest" description="Disordered" evidence="5">
    <location>
        <begin position="519"/>
        <end position="585"/>
    </location>
</feature>
<evidence type="ECO:0000256" key="3">
    <source>
        <dbReference type="ARBA" id="ARBA00022737"/>
    </source>
</evidence>
<comment type="similarity">
    <text evidence="1">Belongs to the WD repeat WDR48 family.</text>
</comment>
<keyword evidence="3" id="KW-0677">Repeat</keyword>
<dbReference type="InterPro" id="IPR036322">
    <property type="entry name" value="WD40_repeat_dom_sf"/>
</dbReference>
<dbReference type="InterPro" id="IPR051246">
    <property type="entry name" value="WDR48"/>
</dbReference>
<protein>
    <submittedName>
        <fullName evidence="6">WD40-repeat-containing domain protein</fullName>
    </submittedName>
</protein>
<proteinExistence type="inferred from homology"/>
<dbReference type="Pfam" id="PF00400">
    <property type="entry name" value="WD40"/>
    <property type="match status" value="5"/>
</dbReference>
<organism evidence="6 7">
    <name type="scientific">Mucor circinelloides f. lusitanicus</name>
    <name type="common">Mucor racemosus var. lusitanicus</name>
    <dbReference type="NCBI Taxonomy" id="29924"/>
    <lineage>
        <taxon>Eukaryota</taxon>
        <taxon>Fungi</taxon>
        <taxon>Fungi incertae sedis</taxon>
        <taxon>Mucoromycota</taxon>
        <taxon>Mucoromycotina</taxon>
        <taxon>Mucoromycetes</taxon>
        <taxon>Mucorales</taxon>
        <taxon>Mucorineae</taxon>
        <taxon>Mucoraceae</taxon>
        <taxon>Mucor</taxon>
    </lineage>
</organism>
<comment type="caution">
    <text evidence="6">The sequence shown here is derived from an EMBL/GenBank/DDBJ whole genome shotgun (WGS) entry which is preliminary data.</text>
</comment>
<dbReference type="SMART" id="SM00320">
    <property type="entry name" value="WD40"/>
    <property type="match status" value="7"/>
</dbReference>
<dbReference type="GO" id="GO:0043130">
    <property type="term" value="F:ubiquitin binding"/>
    <property type="evidence" value="ECO:0007669"/>
    <property type="project" value="TreeGrafter"/>
</dbReference>
<dbReference type="InterPro" id="IPR021772">
    <property type="entry name" value="WDR48/Bun107"/>
</dbReference>
<dbReference type="Pfam" id="PF11816">
    <property type="entry name" value="DUF3337"/>
    <property type="match status" value="1"/>
</dbReference>
<feature type="compositionally biased region" description="Low complexity" evidence="5">
    <location>
        <begin position="572"/>
        <end position="581"/>
    </location>
</feature>
<dbReference type="SUPFAM" id="SSF50978">
    <property type="entry name" value="WD40 repeat-like"/>
    <property type="match status" value="1"/>
</dbReference>
<evidence type="ECO:0000256" key="4">
    <source>
        <dbReference type="PROSITE-ProRule" id="PRU00221"/>
    </source>
</evidence>
<feature type="compositionally biased region" description="Low complexity" evidence="5">
    <location>
        <begin position="479"/>
        <end position="489"/>
    </location>
</feature>
<dbReference type="PROSITE" id="PS00678">
    <property type="entry name" value="WD_REPEATS_1"/>
    <property type="match status" value="1"/>
</dbReference>
<name>A0A8H4EWM0_MUCCL</name>
<feature type="region of interest" description="Disordered" evidence="5">
    <location>
        <begin position="620"/>
        <end position="683"/>
    </location>
</feature>
<feature type="repeat" description="WD" evidence="4">
    <location>
        <begin position="43"/>
        <end position="84"/>
    </location>
</feature>
<dbReference type="GO" id="GO:0000724">
    <property type="term" value="P:double-strand break repair via homologous recombination"/>
    <property type="evidence" value="ECO:0007669"/>
    <property type="project" value="TreeGrafter"/>
</dbReference>
<dbReference type="PANTHER" id="PTHR19862:SF14">
    <property type="entry name" value="WD REPEAT-CONTAINING PROTEIN 48"/>
    <property type="match status" value="1"/>
</dbReference>
<dbReference type="PANTHER" id="PTHR19862">
    <property type="entry name" value="WD REPEAT-CONTAINING PROTEIN 48"/>
    <property type="match status" value="1"/>
</dbReference>
<evidence type="ECO:0000256" key="5">
    <source>
        <dbReference type="SAM" id="MobiDB-lite"/>
    </source>
</evidence>
<dbReference type="Gene3D" id="2.130.10.10">
    <property type="entry name" value="YVTN repeat-like/Quinoprotein amine dehydrogenase"/>
    <property type="match status" value="2"/>
</dbReference>
<evidence type="ECO:0000313" key="6">
    <source>
        <dbReference type="EMBL" id="KAF1796190.1"/>
    </source>
</evidence>
<accession>A0A8H4EWM0</accession>
<feature type="compositionally biased region" description="Polar residues" evidence="5">
    <location>
        <begin position="519"/>
        <end position="530"/>
    </location>
</feature>
<feature type="repeat" description="WD" evidence="4">
    <location>
        <begin position="148"/>
        <end position="189"/>
    </location>
</feature>
<evidence type="ECO:0000256" key="2">
    <source>
        <dbReference type="ARBA" id="ARBA00022574"/>
    </source>
</evidence>
<evidence type="ECO:0000256" key="1">
    <source>
        <dbReference type="ARBA" id="ARBA00006917"/>
    </source>
</evidence>
<dbReference type="InterPro" id="IPR001680">
    <property type="entry name" value="WD40_rpt"/>
</dbReference>
<dbReference type="EMBL" id="JAAECE010000013">
    <property type="protein sequence ID" value="KAF1796190.1"/>
    <property type="molecule type" value="Genomic_DNA"/>
</dbReference>
<feature type="repeat" description="WD" evidence="4">
    <location>
        <begin position="106"/>
        <end position="147"/>
    </location>
</feature>
<dbReference type="CDD" id="cd00200">
    <property type="entry name" value="WD40"/>
    <property type="match status" value="1"/>
</dbReference>
<feature type="compositionally biased region" description="Basic and acidic residues" evidence="5">
    <location>
        <begin position="653"/>
        <end position="669"/>
    </location>
</feature>
<dbReference type="InterPro" id="IPR020472">
    <property type="entry name" value="WD40_PAC1"/>
</dbReference>
<dbReference type="AlphaFoldDB" id="A0A8H4EWM0"/>
<feature type="repeat" description="WD" evidence="4">
    <location>
        <begin position="1"/>
        <end position="31"/>
    </location>
</feature>
<dbReference type="InterPro" id="IPR015943">
    <property type="entry name" value="WD40/YVTN_repeat-like_dom_sf"/>
</dbReference>
<dbReference type="Proteomes" id="UP000469890">
    <property type="component" value="Unassembled WGS sequence"/>
</dbReference>
<gene>
    <name evidence="6" type="ORF">FB192DRAFT_1293231</name>
</gene>
<dbReference type="PROSITE" id="PS50082">
    <property type="entry name" value="WD_REPEATS_2"/>
    <property type="match status" value="4"/>
</dbReference>
<dbReference type="InterPro" id="IPR019775">
    <property type="entry name" value="WD40_repeat_CS"/>
</dbReference>
<feature type="compositionally biased region" description="Low complexity" evidence="5">
    <location>
        <begin position="620"/>
        <end position="641"/>
    </location>
</feature>
<feature type="region of interest" description="Disordered" evidence="5">
    <location>
        <begin position="449"/>
        <end position="491"/>
    </location>
</feature>
<keyword evidence="2 4" id="KW-0853">WD repeat</keyword>